<feature type="compositionally biased region" description="Basic and acidic residues" evidence="1">
    <location>
        <begin position="62"/>
        <end position="79"/>
    </location>
</feature>
<gene>
    <name evidence="2" type="ORF">HNQ36_001038</name>
</gene>
<dbReference type="AlphaFoldDB" id="A0A840MXE4"/>
<dbReference type="Proteomes" id="UP000521227">
    <property type="component" value="Unassembled WGS sequence"/>
</dbReference>
<accession>A0A840MXE4</accession>
<dbReference type="EMBL" id="JACHIJ010000002">
    <property type="protein sequence ID" value="MBB5051084.1"/>
    <property type="molecule type" value="Genomic_DNA"/>
</dbReference>
<reference evidence="2 3" key="1">
    <citation type="submission" date="2020-08" db="EMBL/GenBank/DDBJ databases">
        <title>Genomic Encyclopedia of Type Strains, Phase IV (KMG-IV): sequencing the most valuable type-strain genomes for metagenomic binning, comparative biology and taxonomic classification.</title>
        <authorList>
            <person name="Goeker M."/>
        </authorList>
    </citation>
    <scope>NUCLEOTIDE SEQUENCE [LARGE SCALE GENOMIC DNA]</scope>
    <source>
        <strain evidence="2 3">DSM 17498</strain>
    </source>
</reference>
<proteinExistence type="predicted"/>
<name>A0A840MXE4_9BRAD</name>
<organism evidence="2 3">
    <name type="scientific">Afipia massiliensis</name>
    <dbReference type="NCBI Taxonomy" id="211460"/>
    <lineage>
        <taxon>Bacteria</taxon>
        <taxon>Pseudomonadati</taxon>
        <taxon>Pseudomonadota</taxon>
        <taxon>Alphaproteobacteria</taxon>
        <taxon>Hyphomicrobiales</taxon>
        <taxon>Nitrobacteraceae</taxon>
        <taxon>Afipia</taxon>
    </lineage>
</organism>
<comment type="caution">
    <text evidence="2">The sequence shown here is derived from an EMBL/GenBank/DDBJ whole genome shotgun (WGS) entry which is preliminary data.</text>
</comment>
<evidence type="ECO:0000256" key="1">
    <source>
        <dbReference type="SAM" id="MobiDB-lite"/>
    </source>
</evidence>
<feature type="region of interest" description="Disordered" evidence="1">
    <location>
        <begin position="61"/>
        <end position="82"/>
    </location>
</feature>
<sequence length="90" mass="9791">MKIAGGLLILVAEIEGVFGIAGSMSERPRSVTSANWSAPVRPHAREEWTLRQFIGGEVDAPGQHRTEIKSRTTPKDDAASTHSLLTRLIL</sequence>
<evidence type="ECO:0000313" key="2">
    <source>
        <dbReference type="EMBL" id="MBB5051084.1"/>
    </source>
</evidence>
<evidence type="ECO:0000313" key="3">
    <source>
        <dbReference type="Proteomes" id="UP000521227"/>
    </source>
</evidence>
<protein>
    <submittedName>
        <fullName evidence="2">Uncharacterized protein</fullName>
    </submittedName>
</protein>